<dbReference type="PROSITE" id="PS51318">
    <property type="entry name" value="TAT"/>
    <property type="match status" value="1"/>
</dbReference>
<accession>A0A1M6I9J4</accession>
<dbReference type="InterPro" id="IPR006311">
    <property type="entry name" value="TAT_signal"/>
</dbReference>
<dbReference type="InterPro" id="IPR036291">
    <property type="entry name" value="NAD(P)-bd_dom_sf"/>
</dbReference>
<dbReference type="RefSeq" id="WP_073169384.1">
    <property type="nucleotide sequence ID" value="NZ_FQZE01000016.1"/>
</dbReference>
<feature type="domain" description="Gfo/Idh/MocA-like oxidoreductase bacterial type C-terminal" evidence="2">
    <location>
        <begin position="173"/>
        <end position="258"/>
    </location>
</feature>
<evidence type="ECO:0000313" key="3">
    <source>
        <dbReference type="EMBL" id="SHJ31065.1"/>
    </source>
</evidence>
<evidence type="ECO:0000313" key="4">
    <source>
        <dbReference type="Proteomes" id="UP000184050"/>
    </source>
</evidence>
<dbReference type="GO" id="GO:0000166">
    <property type="term" value="F:nucleotide binding"/>
    <property type="evidence" value="ECO:0007669"/>
    <property type="project" value="InterPro"/>
</dbReference>
<protein>
    <submittedName>
        <fullName evidence="3">Tat (Twin-arginine translocation) pathway signal sequence</fullName>
    </submittedName>
</protein>
<dbReference type="PANTHER" id="PTHR43818">
    <property type="entry name" value="BCDNA.GH03377"/>
    <property type="match status" value="1"/>
</dbReference>
<dbReference type="Pfam" id="PF01408">
    <property type="entry name" value="GFO_IDH_MocA"/>
    <property type="match status" value="1"/>
</dbReference>
<dbReference type="SUPFAM" id="SSF51735">
    <property type="entry name" value="NAD(P)-binding Rossmann-fold domains"/>
    <property type="match status" value="1"/>
</dbReference>
<evidence type="ECO:0000259" key="2">
    <source>
        <dbReference type="Pfam" id="PF19051"/>
    </source>
</evidence>
<dbReference type="InterPro" id="IPR019546">
    <property type="entry name" value="TAT_signal_bac_arc"/>
</dbReference>
<dbReference type="Pfam" id="PF19051">
    <property type="entry name" value="GFO_IDH_MocA_C2"/>
    <property type="match status" value="2"/>
</dbReference>
<sequence>MNPSRRNFLKKSAIAASAISSLSVVPENVWSSEFAPSDKVNVALIGCRNMGFGILRHHLDTGMVNCLALCDVDKNILNERAQTVKNDYGQESQLYSDYRKLLERIDIDAVIIGTPDHWHCLIMVEAAQAGKDVYVEKPMANTIGECNIMVKAAKRYNRVVQVGQQQRDNKVFKDVMGLIKSGEIGTLRKVNIWANFNYGLGSTPKPDSPVPEGVDYDFWLGPAPKRPFNENRFHGSWRHFWDYGGGLMSDWGVHLLDMGIWAKDLTEGPETVITYAENLSRKTMHRDSFDTMNVIFPKKDYVINWDMTAGIQQGPFDSSYGVQFIGEKATIVADRYKYHLSPEWDGAKDAPKAEEVSYTKGHESHRQHVDNFLECIKTREKTSCPPEVGRAAALHAHIPNIAARVGQPVLEWDDEQSRFTNCEKANELITPEYRKPWKLPEV</sequence>
<dbReference type="SUPFAM" id="SSF55347">
    <property type="entry name" value="Glyceraldehyde-3-phosphate dehydrogenase-like, C-terminal domain"/>
    <property type="match status" value="1"/>
</dbReference>
<dbReference type="NCBIfam" id="TIGR01409">
    <property type="entry name" value="TAT_signal_seq"/>
    <property type="match status" value="1"/>
</dbReference>
<proteinExistence type="predicted"/>
<dbReference type="STRING" id="1168035.SAMN05444280_1162"/>
<name>A0A1M6I9J4_9BACT</name>
<dbReference type="OrthoDB" id="9795543at2"/>
<evidence type="ECO:0000259" key="1">
    <source>
        <dbReference type="Pfam" id="PF01408"/>
    </source>
</evidence>
<dbReference type="InterPro" id="IPR000683">
    <property type="entry name" value="Gfo/Idh/MocA-like_OxRdtase_N"/>
</dbReference>
<dbReference type="AlphaFoldDB" id="A0A1M6I9J4"/>
<dbReference type="InterPro" id="IPR043906">
    <property type="entry name" value="Gfo/Idh/MocA_OxRdtase_bact_C"/>
</dbReference>
<reference evidence="3 4" key="1">
    <citation type="submission" date="2016-11" db="EMBL/GenBank/DDBJ databases">
        <authorList>
            <person name="Jaros S."/>
            <person name="Januszkiewicz K."/>
            <person name="Wedrychowicz H."/>
        </authorList>
    </citation>
    <scope>NUCLEOTIDE SEQUENCE [LARGE SCALE GENOMIC DNA]</scope>
    <source>
        <strain evidence="3 4">DSM 27063</strain>
    </source>
</reference>
<organism evidence="3 4">
    <name type="scientific">Tangfeifania diversioriginum</name>
    <dbReference type="NCBI Taxonomy" id="1168035"/>
    <lineage>
        <taxon>Bacteria</taxon>
        <taxon>Pseudomonadati</taxon>
        <taxon>Bacteroidota</taxon>
        <taxon>Bacteroidia</taxon>
        <taxon>Marinilabiliales</taxon>
        <taxon>Prolixibacteraceae</taxon>
        <taxon>Tangfeifania</taxon>
    </lineage>
</organism>
<dbReference type="EMBL" id="FQZE01000016">
    <property type="protein sequence ID" value="SHJ31065.1"/>
    <property type="molecule type" value="Genomic_DNA"/>
</dbReference>
<dbReference type="InterPro" id="IPR050463">
    <property type="entry name" value="Gfo/Idh/MocA_oxidrdct_glycsds"/>
</dbReference>
<dbReference type="PANTHER" id="PTHR43818:SF5">
    <property type="entry name" value="OXIDOREDUCTASE FAMILY PROTEIN"/>
    <property type="match status" value="1"/>
</dbReference>
<feature type="domain" description="Gfo/Idh/MocA-like oxidoreductase bacterial type C-terminal" evidence="2">
    <location>
        <begin position="366"/>
        <end position="438"/>
    </location>
</feature>
<dbReference type="Proteomes" id="UP000184050">
    <property type="component" value="Unassembled WGS sequence"/>
</dbReference>
<dbReference type="Gene3D" id="3.40.50.720">
    <property type="entry name" value="NAD(P)-binding Rossmann-like Domain"/>
    <property type="match status" value="1"/>
</dbReference>
<gene>
    <name evidence="3" type="ORF">SAMN05444280_1162</name>
</gene>
<feature type="domain" description="Gfo/Idh/MocA-like oxidoreductase N-terminal" evidence="1">
    <location>
        <begin position="41"/>
        <end position="163"/>
    </location>
</feature>
<keyword evidence="4" id="KW-1185">Reference proteome</keyword>
<dbReference type="Gene3D" id="3.30.360.10">
    <property type="entry name" value="Dihydrodipicolinate Reductase, domain 2"/>
    <property type="match status" value="1"/>
</dbReference>